<dbReference type="AlphaFoldDB" id="A0A433A155"/>
<dbReference type="InterPro" id="IPR047122">
    <property type="entry name" value="Trans-enoyl_RdTase-like"/>
</dbReference>
<dbReference type="CDD" id="cd08249">
    <property type="entry name" value="enoyl_reductase_like"/>
    <property type="match status" value="1"/>
</dbReference>
<dbReference type="Pfam" id="PF08240">
    <property type="entry name" value="ADH_N"/>
    <property type="match status" value="1"/>
</dbReference>
<dbReference type="InterPro" id="IPR011032">
    <property type="entry name" value="GroES-like_sf"/>
</dbReference>
<dbReference type="Pfam" id="PF00107">
    <property type="entry name" value="ADH_zinc_N"/>
    <property type="match status" value="1"/>
</dbReference>
<dbReference type="Proteomes" id="UP000268093">
    <property type="component" value="Unassembled WGS sequence"/>
</dbReference>
<keyword evidence="3" id="KW-1185">Reference proteome</keyword>
<dbReference type="Gene3D" id="3.40.50.720">
    <property type="entry name" value="NAD(P)-binding Rossmann-like Domain"/>
    <property type="match status" value="1"/>
</dbReference>
<dbReference type="PANTHER" id="PTHR45348">
    <property type="entry name" value="HYPOTHETICAL OXIDOREDUCTASE (EUROFUNG)"/>
    <property type="match status" value="1"/>
</dbReference>
<dbReference type="SUPFAM" id="SSF50129">
    <property type="entry name" value="GroES-like"/>
    <property type="match status" value="1"/>
</dbReference>
<feature type="non-terminal residue" evidence="2">
    <location>
        <position position="1"/>
    </location>
</feature>
<dbReference type="InterPro" id="IPR036291">
    <property type="entry name" value="NAD(P)-bd_dom_sf"/>
</dbReference>
<dbReference type="InterPro" id="IPR013149">
    <property type="entry name" value="ADH-like_C"/>
</dbReference>
<evidence type="ECO:0000313" key="2">
    <source>
        <dbReference type="EMBL" id="RUO96472.1"/>
    </source>
</evidence>
<dbReference type="SUPFAM" id="SSF51735">
    <property type="entry name" value="NAD(P)-binding Rossmann-fold domains"/>
    <property type="match status" value="1"/>
</dbReference>
<proteinExistence type="predicted"/>
<dbReference type="InterPro" id="IPR020843">
    <property type="entry name" value="ER"/>
</dbReference>
<dbReference type="SMART" id="SM00829">
    <property type="entry name" value="PKS_ER"/>
    <property type="match status" value="1"/>
</dbReference>
<dbReference type="PANTHER" id="PTHR45348:SF2">
    <property type="entry name" value="ZINC-TYPE ALCOHOL DEHYDROGENASE-LIKE PROTEIN C2E1P3.01"/>
    <property type="match status" value="1"/>
</dbReference>
<dbReference type="Gene3D" id="3.90.180.10">
    <property type="entry name" value="Medium-chain alcohol dehydrogenases, catalytic domain"/>
    <property type="match status" value="1"/>
</dbReference>
<reference evidence="2 3" key="1">
    <citation type="journal article" date="2018" name="New Phytol.">
        <title>Phylogenomics of Endogonaceae and evolution of mycorrhizas within Mucoromycota.</title>
        <authorList>
            <person name="Chang Y."/>
            <person name="Desiro A."/>
            <person name="Na H."/>
            <person name="Sandor L."/>
            <person name="Lipzen A."/>
            <person name="Clum A."/>
            <person name="Barry K."/>
            <person name="Grigoriev I.V."/>
            <person name="Martin F.M."/>
            <person name="Stajich J.E."/>
            <person name="Smith M.E."/>
            <person name="Bonito G."/>
            <person name="Spatafora J.W."/>
        </authorList>
    </citation>
    <scope>NUCLEOTIDE SEQUENCE [LARGE SCALE GENOMIC DNA]</scope>
    <source>
        <strain evidence="2 3">GMNB39</strain>
    </source>
</reference>
<protein>
    <submittedName>
        <fullName evidence="2">GroES-like protein</fullName>
    </submittedName>
</protein>
<evidence type="ECO:0000259" key="1">
    <source>
        <dbReference type="SMART" id="SM00829"/>
    </source>
</evidence>
<dbReference type="EMBL" id="RBNI01021091">
    <property type="protein sequence ID" value="RUO96472.1"/>
    <property type="molecule type" value="Genomic_DNA"/>
</dbReference>
<evidence type="ECO:0000313" key="3">
    <source>
        <dbReference type="Proteomes" id="UP000268093"/>
    </source>
</evidence>
<dbReference type="OrthoDB" id="9992527at2759"/>
<sequence length="395" mass="43185">VGSHVQAITARPLTSVLVTPLHTPYITRKENMVKALIAHKVGGEFQVGEWEKPVPKGNEILIKNKVVALNPVDWKQIKYNYAVPQWPFVVGADTAGVVEAVGPDVKNLKPGDRVFSYAKIGVPNYGTYAEYSLLVGNLSAKIPPNLSFEEAATIGLGTLTSAVALYHEFKLSRPREHQSFFRPEYFLVRMRTSCLQYILYIIYITPLTQHPYPPSQIWGGSSSTGNYAIQLAKLSGYTVITTASPHQHAYLQELGADVVIDRSDPEAVTKIREITRGRLRYAYDTVSSATADLAAQALDQERESHLAVIAGAPTGSYPKVKVHSVSTGVIYKEEGNSFGISFYEELGELLTAGVLRPNRYEVLPNGLAGIPEGHARLAAGKVSGVKLVVRVEETP</sequence>
<feature type="domain" description="Enoyl reductase (ER)" evidence="1">
    <location>
        <begin position="42"/>
        <end position="389"/>
    </location>
</feature>
<accession>A0A433A155</accession>
<gene>
    <name evidence="2" type="ORF">BC936DRAFT_141989</name>
</gene>
<dbReference type="InterPro" id="IPR013154">
    <property type="entry name" value="ADH-like_N"/>
</dbReference>
<name>A0A433A155_9FUNG</name>
<organism evidence="2 3">
    <name type="scientific">Jimgerdemannia flammicorona</name>
    <dbReference type="NCBI Taxonomy" id="994334"/>
    <lineage>
        <taxon>Eukaryota</taxon>
        <taxon>Fungi</taxon>
        <taxon>Fungi incertae sedis</taxon>
        <taxon>Mucoromycota</taxon>
        <taxon>Mucoromycotina</taxon>
        <taxon>Endogonomycetes</taxon>
        <taxon>Endogonales</taxon>
        <taxon>Endogonaceae</taxon>
        <taxon>Jimgerdemannia</taxon>
    </lineage>
</organism>
<comment type="caution">
    <text evidence="2">The sequence shown here is derived from an EMBL/GenBank/DDBJ whole genome shotgun (WGS) entry which is preliminary data.</text>
</comment>
<dbReference type="GO" id="GO:0016651">
    <property type="term" value="F:oxidoreductase activity, acting on NAD(P)H"/>
    <property type="evidence" value="ECO:0007669"/>
    <property type="project" value="InterPro"/>
</dbReference>